<dbReference type="Proteomes" id="UP001165064">
    <property type="component" value="Unassembled WGS sequence"/>
</dbReference>
<evidence type="ECO:0000313" key="1">
    <source>
        <dbReference type="EMBL" id="GMF03975.1"/>
    </source>
</evidence>
<proteinExistence type="predicted"/>
<name>A0ACB5U7I6_AMBMO</name>
<accession>A0ACB5U7I6</accession>
<keyword evidence="2" id="KW-1185">Reference proteome</keyword>
<gene>
    <name evidence="1" type="ORF">Amon02_001197300</name>
</gene>
<comment type="caution">
    <text evidence="1">The sequence shown here is derived from an EMBL/GenBank/DDBJ whole genome shotgun (WGS) entry which is preliminary data.</text>
</comment>
<evidence type="ECO:0000313" key="2">
    <source>
        <dbReference type="Proteomes" id="UP001165064"/>
    </source>
</evidence>
<protein>
    <submittedName>
        <fullName evidence="1">Unnamed protein product</fullName>
    </submittedName>
</protein>
<reference evidence="1" key="1">
    <citation type="submission" date="2023-04" db="EMBL/GenBank/DDBJ databases">
        <title>Ambrosiozyma monospora NBRC 10751.</title>
        <authorList>
            <person name="Ichikawa N."/>
            <person name="Sato H."/>
            <person name="Tonouchi N."/>
        </authorList>
    </citation>
    <scope>NUCLEOTIDE SEQUENCE</scope>
    <source>
        <strain evidence="1">NBRC 10751</strain>
    </source>
</reference>
<organism evidence="1 2">
    <name type="scientific">Ambrosiozyma monospora</name>
    <name type="common">Yeast</name>
    <name type="synonym">Endomycopsis monosporus</name>
    <dbReference type="NCBI Taxonomy" id="43982"/>
    <lineage>
        <taxon>Eukaryota</taxon>
        <taxon>Fungi</taxon>
        <taxon>Dikarya</taxon>
        <taxon>Ascomycota</taxon>
        <taxon>Saccharomycotina</taxon>
        <taxon>Pichiomycetes</taxon>
        <taxon>Pichiales</taxon>
        <taxon>Pichiaceae</taxon>
        <taxon>Ambrosiozyma</taxon>
    </lineage>
</organism>
<dbReference type="EMBL" id="BSXS01013396">
    <property type="protein sequence ID" value="GMF03975.1"/>
    <property type="molecule type" value="Genomic_DNA"/>
</dbReference>
<sequence>MLYSIIKGSGVDDKSVEVSESDVKFSDVCGVDEARAELEEVVEFLKDPSKFTGLGGQLPKGVLLTGPPGTGKTLLARATAGEAGVPFFFMSGSEFDELYVGVGAKRVRDLFTKARARAPAIVFIDELDAIGGKRKSRDQAYAKQTLNQLLIRL</sequence>